<feature type="transmembrane region" description="Helical" evidence="1">
    <location>
        <begin position="38"/>
        <end position="58"/>
    </location>
</feature>
<keyword evidence="1" id="KW-0812">Transmembrane</keyword>
<keyword evidence="1" id="KW-1133">Transmembrane helix</keyword>
<proteinExistence type="predicted"/>
<accession>A0A4U1BU40</accession>
<dbReference type="Proteomes" id="UP000308181">
    <property type="component" value="Unassembled WGS sequence"/>
</dbReference>
<keyword evidence="3" id="KW-1185">Reference proteome</keyword>
<organism evidence="2 3">
    <name type="scientific">Pedobacter cryophilus</name>
    <dbReference type="NCBI Taxonomy" id="2571271"/>
    <lineage>
        <taxon>Bacteria</taxon>
        <taxon>Pseudomonadati</taxon>
        <taxon>Bacteroidota</taxon>
        <taxon>Sphingobacteriia</taxon>
        <taxon>Sphingobacteriales</taxon>
        <taxon>Sphingobacteriaceae</taxon>
        <taxon>Pedobacter</taxon>
    </lineage>
</organism>
<feature type="transmembrane region" description="Helical" evidence="1">
    <location>
        <begin position="65"/>
        <end position="83"/>
    </location>
</feature>
<dbReference type="RefSeq" id="WP_136827602.1">
    <property type="nucleotide sequence ID" value="NZ_SWBP01000008.1"/>
</dbReference>
<reference evidence="2 3" key="1">
    <citation type="submission" date="2019-04" db="EMBL/GenBank/DDBJ databases">
        <title>Pedobacter sp. AR-3-17 sp. nov., isolated from Arctic soil.</title>
        <authorList>
            <person name="Dahal R.H."/>
            <person name="Kim D.-U."/>
        </authorList>
    </citation>
    <scope>NUCLEOTIDE SEQUENCE [LARGE SCALE GENOMIC DNA]</scope>
    <source>
        <strain evidence="2 3">AR-3-17</strain>
    </source>
</reference>
<feature type="transmembrane region" description="Helical" evidence="1">
    <location>
        <begin position="89"/>
        <end position="107"/>
    </location>
</feature>
<dbReference type="OrthoDB" id="827954at2"/>
<protein>
    <submittedName>
        <fullName evidence="2">Uncharacterized protein</fullName>
    </submittedName>
</protein>
<dbReference type="AlphaFoldDB" id="A0A4U1BU40"/>
<evidence type="ECO:0000313" key="3">
    <source>
        <dbReference type="Proteomes" id="UP000308181"/>
    </source>
</evidence>
<feature type="transmembrane region" description="Helical" evidence="1">
    <location>
        <begin position="12"/>
        <end position="32"/>
    </location>
</feature>
<keyword evidence="1" id="KW-0472">Membrane</keyword>
<comment type="caution">
    <text evidence="2">The sequence shown here is derived from an EMBL/GenBank/DDBJ whole genome shotgun (WGS) entry which is preliminary data.</text>
</comment>
<dbReference type="EMBL" id="SWBP01000008">
    <property type="protein sequence ID" value="TKB95556.1"/>
    <property type="molecule type" value="Genomic_DNA"/>
</dbReference>
<gene>
    <name evidence="2" type="ORF">FA046_16275</name>
</gene>
<evidence type="ECO:0000313" key="2">
    <source>
        <dbReference type="EMBL" id="TKB95556.1"/>
    </source>
</evidence>
<evidence type="ECO:0000256" key="1">
    <source>
        <dbReference type="SAM" id="Phobius"/>
    </source>
</evidence>
<sequence>MKNTAIVKKSAMVIFRITLGIVLGGKILNWFLDFSDETNQILNIGMYCLIGIMYLFFGSVWSNKWVNAVFIICGLYLIIMHFFDKNEIISFIAFICMLTPLLIVRFYPLEDDEKELTEKLDIKN</sequence>
<name>A0A4U1BU40_9SPHI</name>